<keyword evidence="3" id="KW-1185">Reference proteome</keyword>
<accession>A0A918BBN0</accession>
<evidence type="ECO:0000256" key="1">
    <source>
        <dbReference type="SAM" id="MobiDB-lite"/>
    </source>
</evidence>
<reference evidence="2" key="2">
    <citation type="submission" date="2020-09" db="EMBL/GenBank/DDBJ databases">
        <authorList>
            <person name="Sun Q."/>
            <person name="Ohkuma M."/>
        </authorList>
    </citation>
    <scope>NUCLEOTIDE SEQUENCE</scope>
    <source>
        <strain evidence="2">JCM 3131</strain>
    </source>
</reference>
<organism evidence="2 3">
    <name type="scientific">Streptomyces ruber</name>
    <dbReference type="NCBI Taxonomy" id="83378"/>
    <lineage>
        <taxon>Bacteria</taxon>
        <taxon>Bacillati</taxon>
        <taxon>Actinomycetota</taxon>
        <taxon>Actinomycetes</taxon>
        <taxon>Kitasatosporales</taxon>
        <taxon>Streptomycetaceae</taxon>
        <taxon>Streptomyces</taxon>
    </lineage>
</organism>
<dbReference type="EMBL" id="BMQK01000003">
    <property type="protein sequence ID" value="GGQ49832.1"/>
    <property type="molecule type" value="Genomic_DNA"/>
</dbReference>
<reference evidence="2" key="1">
    <citation type="journal article" date="2014" name="Int. J. Syst. Evol. Microbiol.">
        <title>Complete genome sequence of Corynebacterium casei LMG S-19264T (=DSM 44701T), isolated from a smear-ripened cheese.</title>
        <authorList>
            <consortium name="US DOE Joint Genome Institute (JGI-PGF)"/>
            <person name="Walter F."/>
            <person name="Albersmeier A."/>
            <person name="Kalinowski J."/>
            <person name="Ruckert C."/>
        </authorList>
    </citation>
    <scope>NUCLEOTIDE SEQUENCE</scope>
    <source>
        <strain evidence="2">JCM 3131</strain>
    </source>
</reference>
<proteinExistence type="predicted"/>
<dbReference type="AlphaFoldDB" id="A0A918BBN0"/>
<evidence type="ECO:0000313" key="3">
    <source>
        <dbReference type="Proteomes" id="UP000620156"/>
    </source>
</evidence>
<dbReference type="Proteomes" id="UP000620156">
    <property type="component" value="Unassembled WGS sequence"/>
</dbReference>
<dbReference type="RefSeq" id="WP_189216674.1">
    <property type="nucleotide sequence ID" value="NZ_BMQK01000003.1"/>
</dbReference>
<gene>
    <name evidence="2" type="ORF">GCM10010145_18470</name>
</gene>
<protein>
    <submittedName>
        <fullName evidence="2">Uncharacterized protein</fullName>
    </submittedName>
</protein>
<sequence>MSNHQRVPGGNGWDPADPASGNGWENQALFGYHGRALPATEWFGHRRAPS</sequence>
<name>A0A918BBN0_9ACTN</name>
<feature type="region of interest" description="Disordered" evidence="1">
    <location>
        <begin position="1"/>
        <end position="26"/>
    </location>
</feature>
<evidence type="ECO:0000313" key="2">
    <source>
        <dbReference type="EMBL" id="GGQ49832.1"/>
    </source>
</evidence>
<comment type="caution">
    <text evidence="2">The sequence shown here is derived from an EMBL/GenBank/DDBJ whole genome shotgun (WGS) entry which is preliminary data.</text>
</comment>